<protein>
    <submittedName>
        <fullName evidence="3">Sas10 domain-containing protein</fullName>
    </submittedName>
</protein>
<feature type="signal peptide" evidence="1">
    <location>
        <begin position="1"/>
        <end position="21"/>
    </location>
</feature>
<feature type="chain" id="PRO_5041703918" evidence="1">
    <location>
        <begin position="22"/>
        <end position="168"/>
    </location>
</feature>
<organism evidence="2 3">
    <name type="scientific">Trichobilharzia regenti</name>
    <name type="common">Nasal bird schistosome</name>
    <dbReference type="NCBI Taxonomy" id="157069"/>
    <lineage>
        <taxon>Eukaryota</taxon>
        <taxon>Metazoa</taxon>
        <taxon>Spiralia</taxon>
        <taxon>Lophotrochozoa</taxon>
        <taxon>Platyhelminthes</taxon>
        <taxon>Trematoda</taxon>
        <taxon>Digenea</taxon>
        <taxon>Strigeidida</taxon>
        <taxon>Schistosomatoidea</taxon>
        <taxon>Schistosomatidae</taxon>
        <taxon>Trichobilharzia</taxon>
    </lineage>
</organism>
<name>A0AA85KEG5_TRIRE</name>
<evidence type="ECO:0000256" key="1">
    <source>
        <dbReference type="SAM" id="SignalP"/>
    </source>
</evidence>
<evidence type="ECO:0000313" key="3">
    <source>
        <dbReference type="WBParaSite" id="TREG1_91390.1"/>
    </source>
</evidence>
<dbReference type="Proteomes" id="UP000050795">
    <property type="component" value="Unassembled WGS sequence"/>
</dbReference>
<keyword evidence="2" id="KW-1185">Reference proteome</keyword>
<keyword evidence="1" id="KW-0732">Signal</keyword>
<reference evidence="2" key="1">
    <citation type="submission" date="2022-06" db="EMBL/GenBank/DDBJ databases">
        <authorList>
            <person name="Berger JAMES D."/>
            <person name="Berger JAMES D."/>
        </authorList>
    </citation>
    <scope>NUCLEOTIDE SEQUENCE [LARGE SCALE GENOMIC DNA]</scope>
</reference>
<accession>A0AA85KEG5</accession>
<reference evidence="3" key="2">
    <citation type="submission" date="2023-11" db="UniProtKB">
        <authorList>
            <consortium name="WormBaseParasite"/>
        </authorList>
    </citation>
    <scope>IDENTIFICATION</scope>
</reference>
<proteinExistence type="predicted"/>
<dbReference type="WBParaSite" id="TREG1_91390.1">
    <property type="protein sequence ID" value="TREG1_91390.1"/>
    <property type="gene ID" value="TREG1_91390"/>
</dbReference>
<evidence type="ECO:0000313" key="2">
    <source>
        <dbReference type="Proteomes" id="UP000050795"/>
    </source>
</evidence>
<dbReference type="AlphaFoldDB" id="A0AA85KEG5"/>
<sequence length="168" mass="19842">MVVKCIFTSILTYMLITSVIGNGPSHSGQQNHGVDDPVTQKIEESTSEESSMTNKKLRVGIQSKQDRHRYKLQHEVKLDGERRIYGKGKFGRELYKNVRFRKHKGPNDKRFRKKVDVSGHLRDYTRRYEYISHNLEGEENDEFSFKQWTEENSDDIVHQTQMVQHKKE</sequence>